<keyword evidence="2 5" id="KW-0456">Lyase</keyword>
<dbReference type="EC" id="4.3.1.7" evidence="5"/>
<dbReference type="RefSeq" id="WP_174410824.1">
    <property type="nucleotide sequence ID" value="NZ_BLVP01000035.1"/>
</dbReference>
<dbReference type="Gene3D" id="1.10.30.40">
    <property type="entry name" value="Ethanolamine ammonia-lyase light chain (EutC), N-terminal domain"/>
    <property type="match status" value="1"/>
</dbReference>
<evidence type="ECO:0000256" key="4">
    <source>
        <dbReference type="ARBA" id="ARBA00024446"/>
    </source>
</evidence>
<evidence type="ECO:0000256" key="3">
    <source>
        <dbReference type="ARBA" id="ARBA00023285"/>
    </source>
</evidence>
<keyword evidence="7" id="KW-1185">Reference proteome</keyword>
<keyword evidence="1 5" id="KW-0846">Cobalamin</keyword>
<evidence type="ECO:0000313" key="6">
    <source>
        <dbReference type="EMBL" id="GFM38205.1"/>
    </source>
</evidence>
<accession>A0A7J0BYD1</accession>
<comment type="pathway">
    <text evidence="5">Amine and polyamine degradation; ethanolamine degradation.</text>
</comment>
<proteinExistence type="inferred from homology"/>
<comment type="similarity">
    <text evidence="5">Belongs to the EutC family.</text>
</comment>
<dbReference type="HAMAP" id="MF_00601">
    <property type="entry name" value="EutC"/>
    <property type="match status" value="1"/>
</dbReference>
<dbReference type="Pfam" id="PF05985">
    <property type="entry name" value="EutC"/>
    <property type="match status" value="1"/>
</dbReference>
<feature type="binding site" evidence="5">
    <location>
        <position position="212"/>
    </location>
    <ligand>
        <name>adenosylcob(III)alamin</name>
        <dbReference type="ChEBI" id="CHEBI:18408"/>
    </ligand>
</feature>
<dbReference type="PANTHER" id="PTHR39330">
    <property type="entry name" value="ETHANOLAMINE AMMONIA-LYASE LIGHT CHAIN"/>
    <property type="match status" value="1"/>
</dbReference>
<gene>
    <name evidence="5 6" type="primary">eutC</name>
    <name evidence="6" type="ORF">DSM19430T_28890</name>
</gene>
<feature type="binding site" evidence="5">
    <location>
        <position position="162"/>
    </location>
    <ligand>
        <name>adenosylcob(III)alamin</name>
        <dbReference type="ChEBI" id="CHEBI:18408"/>
    </ligand>
</feature>
<dbReference type="NCBIfam" id="NF003971">
    <property type="entry name" value="PRK05465.1"/>
    <property type="match status" value="1"/>
</dbReference>
<dbReference type="GO" id="GO:0006520">
    <property type="term" value="P:amino acid metabolic process"/>
    <property type="evidence" value="ECO:0007669"/>
    <property type="project" value="InterPro"/>
</dbReference>
<comment type="cofactor">
    <cofactor evidence="5">
        <name>adenosylcob(III)alamin</name>
        <dbReference type="ChEBI" id="CHEBI:18408"/>
    </cofactor>
    <text evidence="5">Binds between the large and small subunits.</text>
</comment>
<comment type="subunit">
    <text evidence="5">The basic unit is a heterodimer which dimerizes to form tetramers. The heterotetramers trimerize; 6 large subunits form a core ring with 6 small subunits projecting outwards.</text>
</comment>
<dbReference type="PIRSF" id="PIRSF018982">
    <property type="entry name" value="EutC"/>
    <property type="match status" value="1"/>
</dbReference>
<comment type="subcellular location">
    <subcellularLocation>
        <location evidence="5">Bacterial microcompartment</location>
    </subcellularLocation>
</comment>
<evidence type="ECO:0000256" key="2">
    <source>
        <dbReference type="ARBA" id="ARBA00023239"/>
    </source>
</evidence>
<sequence>MNTTRQTIVTEDPWAELKQFTDARISLGRCGVSLPLSESLAFRLAHAQARDAVLQPFAMDAVSSALERQGHSCLQLHSAVADRGEFLTRPDLGRRLSEASRERLRALGPESRGADVCVVISNGLSSRAVHENAVPFAVQFLDSLRYGGLSYAPVCLVDQGRVAVGDEVAELLSARLVVMLIGERPGLSSPNSLGVYMTFAPRVGVTDEARNCISNVREGGLSVDMGVRKLAYLVENAFAMRLSGVQLKDKMPSGYLPFRPQPRLA</sequence>
<dbReference type="InterPro" id="IPR042251">
    <property type="entry name" value="EutC_C"/>
</dbReference>
<dbReference type="GO" id="GO:0031419">
    <property type="term" value="F:cobalamin binding"/>
    <property type="evidence" value="ECO:0007669"/>
    <property type="project" value="UniProtKB-UniRule"/>
</dbReference>
<evidence type="ECO:0000256" key="1">
    <source>
        <dbReference type="ARBA" id="ARBA00022628"/>
    </source>
</evidence>
<feature type="binding site" evidence="5">
    <location>
        <position position="183"/>
    </location>
    <ligand>
        <name>adenosylcob(III)alamin</name>
        <dbReference type="ChEBI" id="CHEBI:18408"/>
    </ligand>
</feature>
<keyword evidence="4 5" id="KW-1283">Bacterial microcompartment</keyword>
<dbReference type="EMBL" id="BLVP01000035">
    <property type="protein sequence ID" value="GFM38205.1"/>
    <property type="molecule type" value="Genomic_DNA"/>
</dbReference>
<keyword evidence="3 5" id="KW-0170">Cobalt</keyword>
<name>A0A7J0BYD1_9BACT</name>
<comment type="caution">
    <text evidence="6">The sequence shown here is derived from an EMBL/GenBank/DDBJ whole genome shotgun (WGS) entry which is preliminary data.</text>
</comment>
<dbReference type="AlphaFoldDB" id="A0A7J0BYD1"/>
<dbReference type="GO" id="GO:0008851">
    <property type="term" value="F:ethanolamine ammonia-lyase activity"/>
    <property type="evidence" value="ECO:0007669"/>
    <property type="project" value="UniProtKB-UniRule"/>
</dbReference>
<comment type="function">
    <text evidence="5">Catalyzes the deamination of various vicinal amino-alcohols to oxo compounds. Allows this organism to utilize ethanolamine as the sole source of nitrogen and carbon in the presence of external vitamin B12.</text>
</comment>
<reference evidence="6 7" key="1">
    <citation type="submission" date="2020-05" db="EMBL/GenBank/DDBJ databases">
        <title>Draft genome sequence of Desulfovibrio psychrotolerans JS1T.</title>
        <authorList>
            <person name="Ueno A."/>
            <person name="Tamazawa S."/>
            <person name="Tamamura S."/>
            <person name="Murakami T."/>
            <person name="Kiyama T."/>
            <person name="Inomata H."/>
            <person name="Amano Y."/>
            <person name="Miyakawa K."/>
            <person name="Tamaki H."/>
            <person name="Naganuma T."/>
            <person name="Kaneko K."/>
        </authorList>
    </citation>
    <scope>NUCLEOTIDE SEQUENCE [LARGE SCALE GENOMIC DNA]</scope>
    <source>
        <strain evidence="6 7">JS1</strain>
    </source>
</reference>
<dbReference type="InterPro" id="IPR009246">
    <property type="entry name" value="EutC"/>
</dbReference>
<protein>
    <recommendedName>
        <fullName evidence="5">Ethanolamine ammonia-lyase small subunit</fullName>
        <shortName evidence="5">EAL small subunit</shortName>
        <ecNumber evidence="5">4.3.1.7</ecNumber>
    </recommendedName>
</protein>
<dbReference type="GO" id="GO:0009350">
    <property type="term" value="C:ethanolamine ammonia-lyase complex"/>
    <property type="evidence" value="ECO:0007669"/>
    <property type="project" value="UniProtKB-UniRule"/>
</dbReference>
<dbReference type="Proteomes" id="UP000503820">
    <property type="component" value="Unassembled WGS sequence"/>
</dbReference>
<comment type="catalytic activity">
    <reaction evidence="5">
        <text>ethanolamine = acetaldehyde + NH4(+)</text>
        <dbReference type="Rhea" id="RHEA:15313"/>
        <dbReference type="ChEBI" id="CHEBI:15343"/>
        <dbReference type="ChEBI" id="CHEBI:28938"/>
        <dbReference type="ChEBI" id="CHEBI:57603"/>
        <dbReference type="EC" id="4.3.1.7"/>
    </reaction>
</comment>
<organism evidence="6 7">
    <name type="scientific">Desulfovibrio psychrotolerans</name>
    <dbReference type="NCBI Taxonomy" id="415242"/>
    <lineage>
        <taxon>Bacteria</taxon>
        <taxon>Pseudomonadati</taxon>
        <taxon>Thermodesulfobacteriota</taxon>
        <taxon>Desulfovibrionia</taxon>
        <taxon>Desulfovibrionales</taxon>
        <taxon>Desulfovibrionaceae</taxon>
        <taxon>Desulfovibrio</taxon>
    </lineage>
</organism>
<dbReference type="UniPathway" id="UPA00560"/>
<evidence type="ECO:0000313" key="7">
    <source>
        <dbReference type="Proteomes" id="UP000503820"/>
    </source>
</evidence>
<dbReference type="GO" id="GO:0031471">
    <property type="term" value="C:ethanolamine degradation polyhedral organelle"/>
    <property type="evidence" value="ECO:0007669"/>
    <property type="project" value="UniProtKB-UniRule"/>
</dbReference>
<dbReference type="InterPro" id="IPR042255">
    <property type="entry name" value="EutC_N"/>
</dbReference>
<dbReference type="PANTHER" id="PTHR39330:SF1">
    <property type="entry name" value="ETHANOLAMINE AMMONIA-LYASE SMALL SUBUNIT"/>
    <property type="match status" value="1"/>
</dbReference>
<evidence type="ECO:0000256" key="5">
    <source>
        <dbReference type="HAMAP-Rule" id="MF_00601"/>
    </source>
</evidence>
<dbReference type="Gene3D" id="3.40.50.11240">
    <property type="entry name" value="Ethanolamine ammonia-lyase light chain (EutC)"/>
    <property type="match status" value="1"/>
</dbReference>
<dbReference type="GO" id="GO:0046336">
    <property type="term" value="P:ethanolamine catabolic process"/>
    <property type="evidence" value="ECO:0007669"/>
    <property type="project" value="UniProtKB-UniRule"/>
</dbReference>